<reference evidence="1 2" key="1">
    <citation type="submission" date="2018-12" db="EMBL/GenBank/DDBJ databases">
        <authorList>
            <consortium name="Pathogen Informatics"/>
        </authorList>
    </citation>
    <scope>NUCLEOTIDE SEQUENCE [LARGE SCALE GENOMIC DNA]</scope>
    <source>
        <strain evidence="1 2">NCTC13652</strain>
    </source>
</reference>
<evidence type="ECO:0000313" key="1">
    <source>
        <dbReference type="EMBL" id="VEI02454.1"/>
    </source>
</evidence>
<evidence type="ECO:0000313" key="2">
    <source>
        <dbReference type="Proteomes" id="UP000277858"/>
    </source>
</evidence>
<dbReference type="EMBL" id="LR134473">
    <property type="protein sequence ID" value="VEI02454.1"/>
    <property type="molecule type" value="Genomic_DNA"/>
</dbReference>
<keyword evidence="2" id="KW-1185">Reference proteome</keyword>
<dbReference type="AlphaFoldDB" id="A0A3S5EV31"/>
<proteinExistence type="predicted"/>
<protein>
    <submittedName>
        <fullName evidence="1">Uncharacterized protein</fullName>
    </submittedName>
</protein>
<dbReference type="RefSeq" id="WP_197720491.1">
    <property type="nucleotide sequence ID" value="NZ_CP040635.1"/>
</dbReference>
<dbReference type="GeneID" id="82886023"/>
<dbReference type="STRING" id="1122997.GCA_000425285_01462"/>
<gene>
    <name evidence="1" type="ORF">NCTC13652_00629</name>
</gene>
<accession>A0A3S5EV31</accession>
<name>A0A3S5EV31_9ACTN</name>
<organism evidence="1 2">
    <name type="scientific">Acidipropionibacterium jensenii</name>
    <dbReference type="NCBI Taxonomy" id="1749"/>
    <lineage>
        <taxon>Bacteria</taxon>
        <taxon>Bacillati</taxon>
        <taxon>Actinomycetota</taxon>
        <taxon>Actinomycetes</taxon>
        <taxon>Propionibacteriales</taxon>
        <taxon>Propionibacteriaceae</taxon>
        <taxon>Acidipropionibacterium</taxon>
    </lineage>
</organism>
<sequence>MMVRSYKRTTDRSDANRPVRVRYIKRSEIDAEKVAEVLIRIALRAAGNGTTTGNAGSYVRDLLVSAR</sequence>
<dbReference type="Proteomes" id="UP000277858">
    <property type="component" value="Chromosome"/>
</dbReference>